<feature type="transmembrane region" description="Helical" evidence="2">
    <location>
        <begin position="148"/>
        <end position="168"/>
    </location>
</feature>
<dbReference type="Proteomes" id="UP000683575">
    <property type="component" value="Chromosome"/>
</dbReference>
<dbReference type="InterPro" id="IPR002656">
    <property type="entry name" value="Acyl_transf_3_dom"/>
</dbReference>
<dbReference type="KEGG" id="nps:KRR39_15935"/>
<gene>
    <name evidence="4" type="ORF">KRR39_15935</name>
</gene>
<dbReference type="Pfam" id="PF01757">
    <property type="entry name" value="Acyl_transf_3"/>
    <property type="match status" value="1"/>
</dbReference>
<reference evidence="4" key="1">
    <citation type="submission" date="2021-06" db="EMBL/GenBank/DDBJ databases">
        <title>Complete genome sequence of Nocardioides sp. G188.</title>
        <authorList>
            <person name="Im W.-T."/>
        </authorList>
    </citation>
    <scope>NUCLEOTIDE SEQUENCE</scope>
    <source>
        <strain evidence="4">G188</strain>
    </source>
</reference>
<feature type="transmembrane region" description="Helical" evidence="2">
    <location>
        <begin position="270"/>
        <end position="288"/>
    </location>
</feature>
<keyword evidence="2" id="KW-0812">Transmembrane</keyword>
<evidence type="ECO:0000256" key="2">
    <source>
        <dbReference type="SAM" id="Phobius"/>
    </source>
</evidence>
<evidence type="ECO:0000313" key="5">
    <source>
        <dbReference type="Proteomes" id="UP000683575"/>
    </source>
</evidence>
<dbReference type="AlphaFoldDB" id="A0A975SW27"/>
<feature type="transmembrane region" description="Helical" evidence="2">
    <location>
        <begin position="87"/>
        <end position="105"/>
    </location>
</feature>
<organism evidence="4 5">
    <name type="scientific">Nocardioides panacis</name>
    <dbReference type="NCBI Taxonomy" id="2849501"/>
    <lineage>
        <taxon>Bacteria</taxon>
        <taxon>Bacillati</taxon>
        <taxon>Actinomycetota</taxon>
        <taxon>Actinomycetes</taxon>
        <taxon>Propionibacteriales</taxon>
        <taxon>Nocardioidaceae</taxon>
        <taxon>Nocardioides</taxon>
    </lineage>
</organism>
<feature type="transmembrane region" description="Helical" evidence="2">
    <location>
        <begin position="174"/>
        <end position="194"/>
    </location>
</feature>
<feature type="transmembrane region" description="Helical" evidence="2">
    <location>
        <begin position="54"/>
        <end position="75"/>
    </location>
</feature>
<proteinExistence type="predicted"/>
<dbReference type="RefSeq" id="WP_216938435.1">
    <property type="nucleotide sequence ID" value="NZ_CP077062.1"/>
</dbReference>
<protein>
    <submittedName>
        <fullName evidence="4">Acyltransferase family protein</fullName>
    </submittedName>
</protein>
<evidence type="ECO:0000313" key="4">
    <source>
        <dbReference type="EMBL" id="QWZ06992.1"/>
    </source>
</evidence>
<keyword evidence="4" id="KW-0012">Acyltransferase</keyword>
<feature type="transmembrane region" description="Helical" evidence="2">
    <location>
        <begin position="125"/>
        <end position="141"/>
    </location>
</feature>
<dbReference type="InterPro" id="IPR052734">
    <property type="entry name" value="Nod_factor_acetyltransferase"/>
</dbReference>
<sequence length="374" mass="40827">MSTLHAPAAPPEARRARGSSRDPFFDNAKMLLVTLVVVGHSWTLLPDVSTSSPVYVFLYSFHVPAFVLVTGYLSRSFTFTRRNLHKLATTVVVPYLVFETLLALFRTVVGHENFGVLYVSPHWPLWYLTVLFLWRLATPLLTRLRPPVAMAVAVAVCLVGGLNTVPALDLPRTFGLLPFFVAGLVMTRAQFDWLARPRVRVVAAVLMAVAFAVATVAAGHFSKEWLYWRTGYPDLEVSFWVGAAVRLGLLVVAGTLALSALSLMPRSQRWFTSLGSASLVVYLCHGFVVKGAEYAGVGALSEKDPVTAFLAVTAAAVGVSLLLAATPVSRRLNVLVDPITTLTADTPGVLEPEHHRTETLDRLALTHRDPTRLS</sequence>
<feature type="domain" description="Acyltransferase 3" evidence="3">
    <location>
        <begin position="23"/>
        <end position="324"/>
    </location>
</feature>
<evidence type="ECO:0000259" key="3">
    <source>
        <dbReference type="Pfam" id="PF01757"/>
    </source>
</evidence>
<dbReference type="PANTHER" id="PTHR37312:SF1">
    <property type="entry name" value="MEMBRANE-BOUND ACYLTRANSFERASE YKRP-RELATED"/>
    <property type="match status" value="1"/>
</dbReference>
<keyword evidence="2" id="KW-1133">Transmembrane helix</keyword>
<keyword evidence="5" id="KW-1185">Reference proteome</keyword>
<name>A0A975SW27_9ACTN</name>
<keyword evidence="2" id="KW-0472">Membrane</keyword>
<dbReference type="EMBL" id="CP077062">
    <property type="protein sequence ID" value="QWZ06992.1"/>
    <property type="molecule type" value="Genomic_DNA"/>
</dbReference>
<dbReference type="GO" id="GO:0016747">
    <property type="term" value="F:acyltransferase activity, transferring groups other than amino-acyl groups"/>
    <property type="evidence" value="ECO:0007669"/>
    <property type="project" value="InterPro"/>
</dbReference>
<feature type="transmembrane region" description="Helical" evidence="2">
    <location>
        <begin position="201"/>
        <end position="219"/>
    </location>
</feature>
<feature type="transmembrane region" description="Helical" evidence="2">
    <location>
        <begin position="239"/>
        <end position="263"/>
    </location>
</feature>
<feature type="transmembrane region" description="Helical" evidence="2">
    <location>
        <begin position="308"/>
        <end position="325"/>
    </location>
</feature>
<accession>A0A975SW27</accession>
<feature type="region of interest" description="Disordered" evidence="1">
    <location>
        <begin position="1"/>
        <end position="20"/>
    </location>
</feature>
<evidence type="ECO:0000256" key="1">
    <source>
        <dbReference type="SAM" id="MobiDB-lite"/>
    </source>
</evidence>
<dbReference type="PANTHER" id="PTHR37312">
    <property type="entry name" value="MEMBRANE-BOUND ACYLTRANSFERASE YKRP-RELATED"/>
    <property type="match status" value="1"/>
</dbReference>
<keyword evidence="4" id="KW-0808">Transferase</keyword>